<dbReference type="InterPro" id="IPR004358">
    <property type="entry name" value="Sig_transdc_His_kin-like_C"/>
</dbReference>
<dbReference type="SMART" id="SM00387">
    <property type="entry name" value="HATPase_c"/>
    <property type="match status" value="1"/>
</dbReference>
<dbReference type="EMBL" id="FNNU01000004">
    <property type="protein sequence ID" value="SDX45555.1"/>
    <property type="molecule type" value="Genomic_DNA"/>
</dbReference>
<evidence type="ECO:0000256" key="9">
    <source>
        <dbReference type="PROSITE-ProRule" id="PRU00169"/>
    </source>
</evidence>
<dbReference type="InterPro" id="IPR001610">
    <property type="entry name" value="PAC"/>
</dbReference>
<dbReference type="GO" id="GO:0005524">
    <property type="term" value="F:ATP binding"/>
    <property type="evidence" value="ECO:0007669"/>
    <property type="project" value="UniProtKB-KW"/>
</dbReference>
<dbReference type="GO" id="GO:0006355">
    <property type="term" value="P:regulation of DNA-templated transcription"/>
    <property type="evidence" value="ECO:0007669"/>
    <property type="project" value="InterPro"/>
</dbReference>
<dbReference type="Gene3D" id="3.40.50.2300">
    <property type="match status" value="1"/>
</dbReference>
<dbReference type="PROSITE" id="PS50113">
    <property type="entry name" value="PAC"/>
    <property type="match status" value="2"/>
</dbReference>
<evidence type="ECO:0000256" key="8">
    <source>
        <dbReference type="ARBA" id="ARBA00023012"/>
    </source>
</evidence>
<dbReference type="PROSITE" id="PS50112">
    <property type="entry name" value="PAS"/>
    <property type="match status" value="2"/>
</dbReference>
<dbReference type="SMART" id="SM00448">
    <property type="entry name" value="REC"/>
    <property type="match status" value="1"/>
</dbReference>
<evidence type="ECO:0000256" key="3">
    <source>
        <dbReference type="ARBA" id="ARBA00022553"/>
    </source>
</evidence>
<dbReference type="Proteomes" id="UP000243778">
    <property type="component" value="Unassembled WGS sequence"/>
</dbReference>
<evidence type="ECO:0000259" key="12">
    <source>
        <dbReference type="PROSITE" id="PS50112"/>
    </source>
</evidence>
<dbReference type="Pfam" id="PF00989">
    <property type="entry name" value="PAS"/>
    <property type="match status" value="1"/>
</dbReference>
<accession>A0A1H3BV12</accession>
<dbReference type="InterPro" id="IPR003661">
    <property type="entry name" value="HisK_dim/P_dom"/>
</dbReference>
<dbReference type="InterPro" id="IPR011006">
    <property type="entry name" value="CheY-like_superfamily"/>
</dbReference>
<protein>
    <recommendedName>
        <fullName evidence="2">histidine kinase</fullName>
        <ecNumber evidence="2">2.7.13.3</ecNumber>
    </recommendedName>
</protein>
<evidence type="ECO:0000256" key="5">
    <source>
        <dbReference type="ARBA" id="ARBA00022741"/>
    </source>
</evidence>
<gene>
    <name evidence="14" type="ORF">SAMN05216287_2975</name>
</gene>
<dbReference type="SMART" id="SM00388">
    <property type="entry name" value="HisKA"/>
    <property type="match status" value="1"/>
</dbReference>
<dbReference type="PRINTS" id="PR00344">
    <property type="entry name" value="BCTRLSENSOR"/>
</dbReference>
<evidence type="ECO:0000259" key="10">
    <source>
        <dbReference type="PROSITE" id="PS50109"/>
    </source>
</evidence>
<dbReference type="Gene3D" id="1.10.287.130">
    <property type="match status" value="1"/>
</dbReference>
<feature type="domain" description="PAS" evidence="12">
    <location>
        <begin position="142"/>
        <end position="215"/>
    </location>
</feature>
<dbReference type="SUPFAM" id="SSF52172">
    <property type="entry name" value="CheY-like"/>
    <property type="match status" value="1"/>
</dbReference>
<evidence type="ECO:0000256" key="1">
    <source>
        <dbReference type="ARBA" id="ARBA00000085"/>
    </source>
</evidence>
<evidence type="ECO:0000313" key="15">
    <source>
        <dbReference type="Proteomes" id="UP000243778"/>
    </source>
</evidence>
<dbReference type="InterPro" id="IPR000700">
    <property type="entry name" value="PAS-assoc_C"/>
</dbReference>
<dbReference type="Pfam" id="PF00512">
    <property type="entry name" value="HisKA"/>
    <property type="match status" value="1"/>
</dbReference>
<dbReference type="SUPFAM" id="SSF47384">
    <property type="entry name" value="Homodimeric domain of signal transducing histidine kinase"/>
    <property type="match status" value="1"/>
</dbReference>
<dbReference type="AlphaFoldDB" id="A0A1H3BV12"/>
<feature type="modified residue" description="4-aspartylphosphate" evidence="9">
    <location>
        <position position="579"/>
    </location>
</feature>
<organism evidence="14 15">
    <name type="scientific">Pseudomonas kuykendallii</name>
    <dbReference type="NCBI Taxonomy" id="1007099"/>
    <lineage>
        <taxon>Bacteria</taxon>
        <taxon>Pseudomonadati</taxon>
        <taxon>Pseudomonadota</taxon>
        <taxon>Gammaproteobacteria</taxon>
        <taxon>Pseudomonadales</taxon>
        <taxon>Pseudomonadaceae</taxon>
        <taxon>Pseudomonas</taxon>
    </lineage>
</organism>
<keyword evidence="5" id="KW-0547">Nucleotide-binding</keyword>
<dbReference type="InterPro" id="IPR005467">
    <property type="entry name" value="His_kinase_dom"/>
</dbReference>
<dbReference type="Gene3D" id="3.30.450.20">
    <property type="entry name" value="PAS domain"/>
    <property type="match status" value="2"/>
</dbReference>
<dbReference type="InterPro" id="IPR036890">
    <property type="entry name" value="HATPase_C_sf"/>
</dbReference>
<dbReference type="PROSITE" id="PS50110">
    <property type="entry name" value="RESPONSE_REGULATORY"/>
    <property type="match status" value="1"/>
</dbReference>
<dbReference type="SMART" id="SM00091">
    <property type="entry name" value="PAS"/>
    <property type="match status" value="2"/>
</dbReference>
<dbReference type="NCBIfam" id="TIGR00229">
    <property type="entry name" value="sensory_box"/>
    <property type="match status" value="2"/>
</dbReference>
<feature type="domain" description="PAC" evidence="13">
    <location>
        <begin position="217"/>
        <end position="269"/>
    </location>
</feature>
<dbReference type="Pfam" id="PF02518">
    <property type="entry name" value="HATPase_c"/>
    <property type="match status" value="1"/>
</dbReference>
<keyword evidence="7" id="KW-0067">ATP-binding</keyword>
<keyword evidence="6 14" id="KW-0418">Kinase</keyword>
<dbReference type="PANTHER" id="PTHR43065:SF49">
    <property type="entry name" value="HISTIDINE KINASE"/>
    <property type="match status" value="1"/>
</dbReference>
<keyword evidence="4" id="KW-0808">Transferase</keyword>
<feature type="domain" description="PAS" evidence="12">
    <location>
        <begin position="14"/>
        <end position="71"/>
    </location>
</feature>
<dbReference type="InterPro" id="IPR003594">
    <property type="entry name" value="HATPase_dom"/>
</dbReference>
<dbReference type="EC" id="2.7.13.3" evidence="2"/>
<dbReference type="InterPro" id="IPR035965">
    <property type="entry name" value="PAS-like_dom_sf"/>
</dbReference>
<name>A0A1H3BV12_9PSED</name>
<evidence type="ECO:0000256" key="2">
    <source>
        <dbReference type="ARBA" id="ARBA00012438"/>
    </source>
</evidence>
<evidence type="ECO:0000256" key="4">
    <source>
        <dbReference type="ARBA" id="ARBA00022679"/>
    </source>
</evidence>
<evidence type="ECO:0000256" key="7">
    <source>
        <dbReference type="ARBA" id="ARBA00022840"/>
    </source>
</evidence>
<comment type="catalytic activity">
    <reaction evidence="1">
        <text>ATP + protein L-histidine = ADP + protein N-phospho-L-histidine.</text>
        <dbReference type="EC" id="2.7.13.3"/>
    </reaction>
</comment>
<proteinExistence type="predicted"/>
<dbReference type="InterPro" id="IPR036097">
    <property type="entry name" value="HisK_dim/P_sf"/>
</dbReference>
<reference evidence="15" key="1">
    <citation type="submission" date="2016-10" db="EMBL/GenBank/DDBJ databases">
        <authorList>
            <person name="Varghese N."/>
            <person name="Submissions S."/>
        </authorList>
    </citation>
    <scope>NUCLEOTIDE SEQUENCE [LARGE SCALE GENOMIC DNA]</scope>
    <source>
        <strain evidence="15">NRRL B-59562</strain>
    </source>
</reference>
<dbReference type="PROSITE" id="PS50109">
    <property type="entry name" value="HIS_KIN"/>
    <property type="match status" value="1"/>
</dbReference>
<feature type="domain" description="PAC" evidence="13">
    <location>
        <begin position="89"/>
        <end position="141"/>
    </location>
</feature>
<evidence type="ECO:0000259" key="11">
    <source>
        <dbReference type="PROSITE" id="PS50110"/>
    </source>
</evidence>
<dbReference type="CDD" id="cd00082">
    <property type="entry name" value="HisKA"/>
    <property type="match status" value="1"/>
</dbReference>
<dbReference type="InterPro" id="IPR013767">
    <property type="entry name" value="PAS_fold"/>
</dbReference>
<dbReference type="CDD" id="cd00130">
    <property type="entry name" value="PAS"/>
    <property type="match status" value="2"/>
</dbReference>
<sequence length="642" mass="70256">MTMLPPASVEIPPEPDRYRLLIESITDYAIYMLDVNGHVSSWNAGARRFKGYEEAEILGEHFSRFYTEEDRATGLPRRALKIAESEGRFESEGLRVRKDGTRFWCHVVIDPIRSGDGQLLGFAKVTRDLTERRAAEESLRRSEQQFRLLVQGVTDYAIYMLDTTGRITNWNAGAQRIKGYRPEEVIGQHFSLFYEEQDRANGLPDRGLRTAMNEGRFESQGWRVRKDGTRFWASVVIDPIHDDAGTLIGFAKITRDITESMEAQRALKLTEQALFESQKMEALGQLTGGVAHDFNNLLMVILGSLEIARKRLPDDARITPLLNNAIQGAQRGASLTRRMLAFARRQELSLELIDLAGMMHGMSDLLHSSLGSAIHIETRFALDLPSVKADVNQLELAILNLAVNARDAMPGGGVLTIEACQRHHAGDQSRLQPGAYVCLSLTDTGEGMDAETLARATEPFFTTKGAGKGTGLGLSMVHGLAEQMGGRLLLSSRVPGGTTAELWLPLAAQAPAEVPRQSEAASRLAIQPKTVLVVDDDPLVLTSTAAMLDDLGYGVYTADSGEEALERLGAGGIDILVTDHAMPGMSGTELIDRARALRGSLPALIVTGVVEDACSGLPRLSKPFDQRALSQALDALERTKPQ</sequence>
<evidence type="ECO:0000313" key="14">
    <source>
        <dbReference type="EMBL" id="SDX45555.1"/>
    </source>
</evidence>
<evidence type="ECO:0000256" key="6">
    <source>
        <dbReference type="ARBA" id="ARBA00022777"/>
    </source>
</evidence>
<keyword evidence="15" id="KW-1185">Reference proteome</keyword>
<dbReference type="InterPro" id="IPR001789">
    <property type="entry name" value="Sig_transdc_resp-reg_receiver"/>
</dbReference>
<dbReference type="STRING" id="1007099.SAMN05216287_2975"/>
<dbReference type="Pfam" id="PF13426">
    <property type="entry name" value="PAS_9"/>
    <property type="match status" value="1"/>
</dbReference>
<feature type="domain" description="Response regulatory" evidence="11">
    <location>
        <begin position="530"/>
        <end position="637"/>
    </location>
</feature>
<dbReference type="PANTHER" id="PTHR43065">
    <property type="entry name" value="SENSOR HISTIDINE KINASE"/>
    <property type="match status" value="1"/>
</dbReference>
<dbReference type="Pfam" id="PF00072">
    <property type="entry name" value="Response_reg"/>
    <property type="match status" value="1"/>
</dbReference>
<dbReference type="SUPFAM" id="SSF55785">
    <property type="entry name" value="PYP-like sensor domain (PAS domain)"/>
    <property type="match status" value="2"/>
</dbReference>
<dbReference type="SMART" id="SM00086">
    <property type="entry name" value="PAC"/>
    <property type="match status" value="2"/>
</dbReference>
<dbReference type="Gene3D" id="3.30.565.10">
    <property type="entry name" value="Histidine kinase-like ATPase, C-terminal domain"/>
    <property type="match status" value="1"/>
</dbReference>
<evidence type="ECO:0000259" key="13">
    <source>
        <dbReference type="PROSITE" id="PS50113"/>
    </source>
</evidence>
<keyword evidence="3 9" id="KW-0597">Phosphoprotein</keyword>
<dbReference type="SUPFAM" id="SSF55874">
    <property type="entry name" value="ATPase domain of HSP90 chaperone/DNA topoisomerase II/histidine kinase"/>
    <property type="match status" value="1"/>
</dbReference>
<keyword evidence="8" id="KW-0902">Two-component regulatory system</keyword>
<dbReference type="InterPro" id="IPR000014">
    <property type="entry name" value="PAS"/>
</dbReference>
<feature type="domain" description="Histidine kinase" evidence="10">
    <location>
        <begin position="289"/>
        <end position="508"/>
    </location>
</feature>
<dbReference type="GO" id="GO:0000155">
    <property type="term" value="F:phosphorelay sensor kinase activity"/>
    <property type="evidence" value="ECO:0007669"/>
    <property type="project" value="InterPro"/>
</dbReference>